<dbReference type="GO" id="GO:0016579">
    <property type="term" value="P:protein deubiquitination"/>
    <property type="evidence" value="ECO:0007669"/>
    <property type="project" value="TreeGrafter"/>
</dbReference>
<feature type="compositionally biased region" description="Basic and acidic residues" evidence="1">
    <location>
        <begin position="367"/>
        <end position="402"/>
    </location>
</feature>
<name>A0AAN0JS96_AMPQE</name>
<evidence type="ECO:0000256" key="1">
    <source>
        <dbReference type="SAM" id="MobiDB-lite"/>
    </source>
</evidence>
<dbReference type="InterPro" id="IPR003323">
    <property type="entry name" value="OTU_dom"/>
</dbReference>
<feature type="compositionally biased region" description="Basic residues" evidence="1">
    <location>
        <begin position="1"/>
        <end position="21"/>
    </location>
</feature>
<dbReference type="Gene3D" id="3.90.70.80">
    <property type="match status" value="1"/>
</dbReference>
<dbReference type="EnsemblMetazoa" id="XM_020004412.1">
    <property type="protein sequence ID" value="XP_019859971.1"/>
    <property type="gene ID" value="LOC109580107"/>
</dbReference>
<organism evidence="3 4">
    <name type="scientific">Amphimedon queenslandica</name>
    <name type="common">Sponge</name>
    <dbReference type="NCBI Taxonomy" id="400682"/>
    <lineage>
        <taxon>Eukaryota</taxon>
        <taxon>Metazoa</taxon>
        <taxon>Porifera</taxon>
        <taxon>Demospongiae</taxon>
        <taxon>Heteroscleromorpha</taxon>
        <taxon>Haplosclerida</taxon>
        <taxon>Niphatidae</taxon>
        <taxon>Amphimedon</taxon>
    </lineage>
</organism>
<dbReference type="Proteomes" id="UP000007879">
    <property type="component" value="Unassembled WGS sequence"/>
</dbReference>
<dbReference type="SUPFAM" id="SSF54001">
    <property type="entry name" value="Cysteine proteinases"/>
    <property type="match status" value="1"/>
</dbReference>
<dbReference type="GO" id="GO:0004843">
    <property type="term" value="F:cysteine-type deubiquitinase activity"/>
    <property type="evidence" value="ECO:0007669"/>
    <property type="project" value="TreeGrafter"/>
</dbReference>
<protein>
    <recommendedName>
        <fullName evidence="2">OTU domain-containing protein</fullName>
    </recommendedName>
</protein>
<reference evidence="4" key="1">
    <citation type="journal article" date="2010" name="Nature">
        <title>The Amphimedon queenslandica genome and the evolution of animal complexity.</title>
        <authorList>
            <person name="Srivastava M."/>
            <person name="Simakov O."/>
            <person name="Chapman J."/>
            <person name="Fahey B."/>
            <person name="Gauthier M.E."/>
            <person name="Mitros T."/>
            <person name="Richards G.S."/>
            <person name="Conaco C."/>
            <person name="Dacre M."/>
            <person name="Hellsten U."/>
            <person name="Larroux C."/>
            <person name="Putnam N.H."/>
            <person name="Stanke M."/>
            <person name="Adamska M."/>
            <person name="Darling A."/>
            <person name="Degnan S.M."/>
            <person name="Oakley T.H."/>
            <person name="Plachetzki D.C."/>
            <person name="Zhai Y."/>
            <person name="Adamski M."/>
            <person name="Calcino A."/>
            <person name="Cummins S.F."/>
            <person name="Goodstein D.M."/>
            <person name="Harris C."/>
            <person name="Jackson D.J."/>
            <person name="Leys S.P."/>
            <person name="Shu S."/>
            <person name="Woodcroft B.J."/>
            <person name="Vervoort M."/>
            <person name="Kosik K.S."/>
            <person name="Manning G."/>
            <person name="Degnan B.M."/>
            <person name="Rokhsar D.S."/>
        </authorList>
    </citation>
    <scope>NUCLEOTIDE SEQUENCE [LARGE SCALE GENOMIC DNA]</scope>
</reference>
<evidence type="ECO:0000313" key="3">
    <source>
        <dbReference type="EnsemblMetazoa" id="XP_019859971.1"/>
    </source>
</evidence>
<reference evidence="3" key="2">
    <citation type="submission" date="2024-06" db="UniProtKB">
        <authorList>
            <consortium name="EnsemblMetazoa"/>
        </authorList>
    </citation>
    <scope>IDENTIFICATION</scope>
</reference>
<dbReference type="PANTHER" id="PTHR12419:SF7">
    <property type="entry name" value="OTU DOMAIN-CONTAINING PROTEIN 3"/>
    <property type="match status" value="1"/>
</dbReference>
<dbReference type="AlphaFoldDB" id="A0AAN0JS96"/>
<evidence type="ECO:0000259" key="2">
    <source>
        <dbReference type="PROSITE" id="PS50802"/>
    </source>
</evidence>
<dbReference type="PROSITE" id="PS50802">
    <property type="entry name" value="OTU"/>
    <property type="match status" value="1"/>
</dbReference>
<dbReference type="Pfam" id="PF02338">
    <property type="entry name" value="OTU"/>
    <property type="match status" value="1"/>
</dbReference>
<feature type="region of interest" description="Disordered" evidence="1">
    <location>
        <begin position="351"/>
        <end position="411"/>
    </location>
</feature>
<keyword evidence="4" id="KW-1185">Reference proteome</keyword>
<dbReference type="InterPro" id="IPR038765">
    <property type="entry name" value="Papain-like_cys_pep_sf"/>
</dbReference>
<dbReference type="PANTHER" id="PTHR12419">
    <property type="entry name" value="OTU DOMAIN CONTAINING PROTEIN"/>
    <property type="match status" value="1"/>
</dbReference>
<dbReference type="InterPro" id="IPR050704">
    <property type="entry name" value="Peptidase_C85-like"/>
</dbReference>
<accession>A0AAN0JS96</accession>
<evidence type="ECO:0000313" key="4">
    <source>
        <dbReference type="Proteomes" id="UP000007879"/>
    </source>
</evidence>
<feature type="region of interest" description="Disordered" evidence="1">
    <location>
        <begin position="1"/>
        <end position="30"/>
    </location>
</feature>
<sequence>MPRHKGRNRKGAHGRQRRRRSERQAIKEGDPEYKSLTEQLRVQGLKLKDVPGDGNCLFRSLCDQLSLVESERGRVLGGYSHTRLRQELVQYMREHPDQFEPFMEVDDDNITFEEYLEDLSKDGTFCGNDIIVAASKHFNCSIMIHQPNAPRFEVHPPSLETSSLVLQIAYLYGEHYCSVHKLEGGEKGGASYYKGTKKNRVASGGAASISKELVSKSEIDCSKTEQALSTSGEQTGPTLSLQETIGIQGIRQTSETGFEDELELVLASTGCQDRQLAEKVLSDNCYDAHLATIELLQLMELTDQTGEAAYEHTVDVTVSPSIESVYTTTEGMGTDDGRVCQHTGLRSLGAASKPHQCNVSPIQRHLSNKERKELAKKERKERRLEEKRKGSSDKEKESKGGTKDPLGSLTI</sequence>
<proteinExistence type="predicted"/>
<feature type="domain" description="OTU" evidence="2">
    <location>
        <begin position="45"/>
        <end position="182"/>
    </location>
</feature>
<gene>
    <name evidence="3" type="primary">109580107</name>
</gene>